<dbReference type="EMBL" id="CM039439">
    <property type="protein sequence ID" value="KAI4296874.1"/>
    <property type="molecule type" value="Genomic_DNA"/>
</dbReference>
<evidence type="ECO:0000313" key="2">
    <source>
        <dbReference type="Proteomes" id="UP000828941"/>
    </source>
</evidence>
<comment type="caution">
    <text evidence="1">The sequence shown here is derived from an EMBL/GenBank/DDBJ whole genome shotgun (WGS) entry which is preliminary data.</text>
</comment>
<organism evidence="1 2">
    <name type="scientific">Bauhinia variegata</name>
    <name type="common">Purple orchid tree</name>
    <name type="synonym">Phanera variegata</name>
    <dbReference type="NCBI Taxonomy" id="167791"/>
    <lineage>
        <taxon>Eukaryota</taxon>
        <taxon>Viridiplantae</taxon>
        <taxon>Streptophyta</taxon>
        <taxon>Embryophyta</taxon>
        <taxon>Tracheophyta</taxon>
        <taxon>Spermatophyta</taxon>
        <taxon>Magnoliopsida</taxon>
        <taxon>eudicotyledons</taxon>
        <taxon>Gunneridae</taxon>
        <taxon>Pentapetalae</taxon>
        <taxon>rosids</taxon>
        <taxon>fabids</taxon>
        <taxon>Fabales</taxon>
        <taxon>Fabaceae</taxon>
        <taxon>Cercidoideae</taxon>
        <taxon>Cercideae</taxon>
        <taxon>Bauhiniinae</taxon>
        <taxon>Bauhinia</taxon>
    </lineage>
</organism>
<accession>A0ACB9KI23</accession>
<dbReference type="Proteomes" id="UP000828941">
    <property type="component" value="Chromosome 14"/>
</dbReference>
<reference evidence="1 2" key="1">
    <citation type="journal article" date="2022" name="DNA Res.">
        <title>Chromosomal-level genome assembly of the orchid tree Bauhinia variegata (Leguminosae; Cercidoideae) supports the allotetraploid origin hypothesis of Bauhinia.</title>
        <authorList>
            <person name="Zhong Y."/>
            <person name="Chen Y."/>
            <person name="Zheng D."/>
            <person name="Pang J."/>
            <person name="Liu Y."/>
            <person name="Luo S."/>
            <person name="Meng S."/>
            <person name="Qian L."/>
            <person name="Wei D."/>
            <person name="Dai S."/>
            <person name="Zhou R."/>
        </authorList>
    </citation>
    <scope>NUCLEOTIDE SEQUENCE [LARGE SCALE GENOMIC DNA]</scope>
    <source>
        <strain evidence="1">BV-YZ2020</strain>
    </source>
</reference>
<name>A0ACB9KI23_BAUVA</name>
<gene>
    <name evidence="1" type="ORF">L6164_036793</name>
</gene>
<evidence type="ECO:0000313" key="1">
    <source>
        <dbReference type="EMBL" id="KAI4296874.1"/>
    </source>
</evidence>
<sequence>MTANSGGFIRKKFLFQRRSKIKMAFLRFSLCLVLVFSSMFLGSGSRPLLATSSQSNAMDNSDSPTLNAEGTVLLVSGLKAMRKPNRLSPGGPDPKHH</sequence>
<keyword evidence="2" id="KW-1185">Reference proteome</keyword>
<protein>
    <submittedName>
        <fullName evidence="1">Uncharacterized protein</fullName>
    </submittedName>
</protein>
<proteinExistence type="predicted"/>